<organism evidence="2 3">
    <name type="scientific">Steinernema carpocapsae</name>
    <name type="common">Entomopathogenic nematode</name>
    <dbReference type="NCBI Taxonomy" id="34508"/>
    <lineage>
        <taxon>Eukaryota</taxon>
        <taxon>Metazoa</taxon>
        <taxon>Ecdysozoa</taxon>
        <taxon>Nematoda</taxon>
        <taxon>Chromadorea</taxon>
        <taxon>Rhabditida</taxon>
        <taxon>Tylenchina</taxon>
        <taxon>Panagrolaimomorpha</taxon>
        <taxon>Strongyloidoidea</taxon>
        <taxon>Steinernematidae</taxon>
        <taxon>Steinernema</taxon>
    </lineage>
</organism>
<dbReference type="EMBL" id="AZBU02000002">
    <property type="protein sequence ID" value="TKR95701.1"/>
    <property type="molecule type" value="Genomic_DNA"/>
</dbReference>
<name>A0A4U5PHB2_STECR</name>
<evidence type="ECO:0000313" key="3">
    <source>
        <dbReference type="Proteomes" id="UP000298663"/>
    </source>
</evidence>
<sequence length="102" mass="11242">MGALKNAHVVRLFQGLSAVPLARPSALLIELEVGDFGNLGRIRRGMSSRSPDQTEPKRAQKHASTAEKSTFFRTQQKHRSGGSIAFAAIRPFRPAHDNTIYN</sequence>
<accession>A0A4U5PHB2</accession>
<dbReference type="Proteomes" id="UP000298663">
    <property type="component" value="Unassembled WGS sequence"/>
</dbReference>
<evidence type="ECO:0000313" key="2">
    <source>
        <dbReference type="EMBL" id="TKR95701.1"/>
    </source>
</evidence>
<proteinExistence type="predicted"/>
<protein>
    <submittedName>
        <fullName evidence="2">Uncharacterized protein</fullName>
    </submittedName>
</protein>
<gene>
    <name evidence="2" type="ORF">L596_009833</name>
</gene>
<reference evidence="2 3" key="2">
    <citation type="journal article" date="2019" name="G3 (Bethesda)">
        <title>Hybrid Assembly of the Genome of the Entomopathogenic Nematode Steinernema carpocapsae Identifies the X-Chromosome.</title>
        <authorList>
            <person name="Serra L."/>
            <person name="Macchietto M."/>
            <person name="Macias-Munoz A."/>
            <person name="McGill C.J."/>
            <person name="Rodriguez I.M."/>
            <person name="Rodriguez B."/>
            <person name="Murad R."/>
            <person name="Mortazavi A."/>
        </authorList>
    </citation>
    <scope>NUCLEOTIDE SEQUENCE [LARGE SCALE GENOMIC DNA]</scope>
    <source>
        <strain evidence="2 3">ALL</strain>
    </source>
</reference>
<comment type="caution">
    <text evidence="2">The sequence shown here is derived from an EMBL/GenBank/DDBJ whole genome shotgun (WGS) entry which is preliminary data.</text>
</comment>
<keyword evidence="3" id="KW-1185">Reference proteome</keyword>
<feature type="region of interest" description="Disordered" evidence="1">
    <location>
        <begin position="40"/>
        <end position="79"/>
    </location>
</feature>
<reference evidence="2 3" key="1">
    <citation type="journal article" date="2015" name="Genome Biol.">
        <title>Comparative genomics of Steinernema reveals deeply conserved gene regulatory networks.</title>
        <authorList>
            <person name="Dillman A.R."/>
            <person name="Macchietto M."/>
            <person name="Porter C.F."/>
            <person name="Rogers A."/>
            <person name="Williams B."/>
            <person name="Antoshechkin I."/>
            <person name="Lee M.M."/>
            <person name="Goodwin Z."/>
            <person name="Lu X."/>
            <person name="Lewis E.E."/>
            <person name="Goodrich-Blair H."/>
            <person name="Stock S.P."/>
            <person name="Adams B.J."/>
            <person name="Sternberg P.W."/>
            <person name="Mortazavi A."/>
        </authorList>
    </citation>
    <scope>NUCLEOTIDE SEQUENCE [LARGE SCALE GENOMIC DNA]</scope>
    <source>
        <strain evidence="2 3">ALL</strain>
    </source>
</reference>
<evidence type="ECO:0000256" key="1">
    <source>
        <dbReference type="SAM" id="MobiDB-lite"/>
    </source>
</evidence>
<dbReference type="AlphaFoldDB" id="A0A4U5PHB2"/>
<feature type="compositionally biased region" description="Polar residues" evidence="1">
    <location>
        <begin position="62"/>
        <end position="74"/>
    </location>
</feature>